<evidence type="ECO:0000259" key="7">
    <source>
        <dbReference type="Pfam" id="PF00266"/>
    </source>
</evidence>
<organism evidence="8">
    <name type="scientific">Auxenochlorella protothecoides</name>
    <name type="common">Green microalga</name>
    <name type="synonym">Chlorella protothecoides</name>
    <dbReference type="NCBI Taxonomy" id="3075"/>
    <lineage>
        <taxon>Eukaryota</taxon>
        <taxon>Viridiplantae</taxon>
        <taxon>Chlorophyta</taxon>
        <taxon>core chlorophytes</taxon>
        <taxon>Trebouxiophyceae</taxon>
        <taxon>Chlorellales</taxon>
        <taxon>Chlorellaceae</taxon>
        <taxon>Auxenochlorella</taxon>
    </lineage>
</organism>
<comment type="catalytic activity">
    <reaction evidence="5">
        <text>(sulfur carrier)-H + L-cysteine = (sulfur carrier)-SH + L-alanine</text>
        <dbReference type="Rhea" id="RHEA:43892"/>
        <dbReference type="Rhea" id="RHEA-COMP:14737"/>
        <dbReference type="Rhea" id="RHEA-COMP:14739"/>
        <dbReference type="ChEBI" id="CHEBI:29917"/>
        <dbReference type="ChEBI" id="CHEBI:35235"/>
        <dbReference type="ChEBI" id="CHEBI:57972"/>
        <dbReference type="ChEBI" id="CHEBI:64428"/>
        <dbReference type="EC" id="2.8.1.7"/>
    </reaction>
</comment>
<dbReference type="AlphaFoldDB" id="A0A1D2AA60"/>
<evidence type="ECO:0000256" key="4">
    <source>
        <dbReference type="ARBA" id="ARBA00022898"/>
    </source>
</evidence>
<keyword evidence="3" id="KW-0808">Transferase</keyword>
<feature type="compositionally biased region" description="Low complexity" evidence="6">
    <location>
        <begin position="67"/>
        <end position="82"/>
    </location>
</feature>
<dbReference type="InterPro" id="IPR000192">
    <property type="entry name" value="Aminotrans_V_dom"/>
</dbReference>
<dbReference type="Gene3D" id="3.90.1150.10">
    <property type="entry name" value="Aspartate Aminotransferase, domain 1"/>
    <property type="match status" value="1"/>
</dbReference>
<name>A0A1D2AA60_AUXPR</name>
<dbReference type="InterPro" id="IPR015422">
    <property type="entry name" value="PyrdxlP-dep_Trfase_small"/>
</dbReference>
<accession>A0A1D2AA60</accession>
<proteinExistence type="predicted"/>
<dbReference type="GO" id="GO:0031071">
    <property type="term" value="F:cysteine desulfurase activity"/>
    <property type="evidence" value="ECO:0007669"/>
    <property type="project" value="UniProtKB-EC"/>
</dbReference>
<gene>
    <name evidence="8" type="ORF">g.592</name>
</gene>
<dbReference type="GO" id="GO:0006534">
    <property type="term" value="P:cysteine metabolic process"/>
    <property type="evidence" value="ECO:0007669"/>
    <property type="project" value="InterPro"/>
</dbReference>
<evidence type="ECO:0000256" key="2">
    <source>
        <dbReference type="ARBA" id="ARBA00012239"/>
    </source>
</evidence>
<dbReference type="CDD" id="cd06453">
    <property type="entry name" value="SufS_like"/>
    <property type="match status" value="1"/>
</dbReference>
<evidence type="ECO:0000256" key="1">
    <source>
        <dbReference type="ARBA" id="ARBA00001933"/>
    </source>
</evidence>
<dbReference type="InterPro" id="IPR015424">
    <property type="entry name" value="PyrdxlP-dep_Trfase"/>
</dbReference>
<evidence type="ECO:0000256" key="5">
    <source>
        <dbReference type="ARBA" id="ARBA00050776"/>
    </source>
</evidence>
<comment type="cofactor">
    <cofactor evidence="1">
        <name>pyridoxal 5'-phosphate</name>
        <dbReference type="ChEBI" id="CHEBI:597326"/>
    </cofactor>
</comment>
<dbReference type="Gene3D" id="3.40.640.10">
    <property type="entry name" value="Type I PLP-dependent aspartate aminotransferase-like (Major domain)"/>
    <property type="match status" value="1"/>
</dbReference>
<keyword evidence="4" id="KW-0663">Pyridoxal phosphate</keyword>
<feature type="region of interest" description="Disordered" evidence="6">
    <location>
        <begin position="1"/>
        <end position="21"/>
    </location>
</feature>
<sequence length="491" mass="53390">QLPGTFSSMHINARQPNTSSSFQCRSCERCRAMLHTARAPPSSQQFLAFTSHSVSRASSHPKRRWVARQASSAPPSLQSQQASGELWRRDFPILDQSVHGHRLVYLDNGATSQKPETVIRALDDYYRSYNSNVHRGVHALSARATAAYESAREKVAAFVGAASSREIVFTRNASEAINLVAQTWGTATLRPGDEILLSVAEHHSNLVPWQMVAQRTGAVLRHVPLTKDTEELDMAAFHDLLSPRTRLVALVHVSNMLGCIAPAAEICEAAHAVGARVLLDCCQSVPNMPVDVGRLGADWIVASAHKMCGPTGIGFLWGRYELLESMPPWMGGGEMIQDVFLDRSTYAAPPSRFEAGTPAIAEAIGLGAACDYLTTLGMHRVDAYERELGAHLHEQLQAVPGVRIYGPGPEEGVGRAALASFNVDGIHPTDISTILDQSGVAVRSGHMCTQPLHRELGISASVRAAPYLYNTKHEVDVFVEALKEAISFFTM</sequence>
<dbReference type="PANTHER" id="PTHR43586">
    <property type="entry name" value="CYSTEINE DESULFURASE"/>
    <property type="match status" value="1"/>
</dbReference>
<dbReference type="PANTHER" id="PTHR43586:SF8">
    <property type="entry name" value="CYSTEINE DESULFURASE 1, CHLOROPLASTIC"/>
    <property type="match status" value="1"/>
</dbReference>
<dbReference type="SUPFAM" id="SSF53383">
    <property type="entry name" value="PLP-dependent transferases"/>
    <property type="match status" value="1"/>
</dbReference>
<protein>
    <recommendedName>
        <fullName evidence="2">cysteine desulfurase</fullName>
        <ecNumber evidence="2">2.8.1.7</ecNumber>
    </recommendedName>
</protein>
<evidence type="ECO:0000256" key="3">
    <source>
        <dbReference type="ARBA" id="ARBA00022679"/>
    </source>
</evidence>
<feature type="domain" description="Aminotransferase class V" evidence="7">
    <location>
        <begin position="104"/>
        <end position="478"/>
    </location>
</feature>
<dbReference type="EMBL" id="GDKF01002797">
    <property type="protein sequence ID" value="JAT75825.1"/>
    <property type="molecule type" value="Transcribed_RNA"/>
</dbReference>
<dbReference type="Pfam" id="PF00266">
    <property type="entry name" value="Aminotran_5"/>
    <property type="match status" value="1"/>
</dbReference>
<dbReference type="GO" id="GO:0030170">
    <property type="term" value="F:pyridoxal phosphate binding"/>
    <property type="evidence" value="ECO:0007669"/>
    <property type="project" value="InterPro"/>
</dbReference>
<dbReference type="EC" id="2.8.1.7" evidence="2"/>
<reference evidence="8" key="1">
    <citation type="submission" date="2015-08" db="EMBL/GenBank/DDBJ databases">
        <authorList>
            <person name="Babu N.S."/>
            <person name="Beckwith C.J."/>
            <person name="Beseler K.G."/>
            <person name="Brison A."/>
            <person name="Carone J.V."/>
            <person name="Caskin T.P."/>
            <person name="Diamond M."/>
            <person name="Durham M.E."/>
            <person name="Foxe J.M."/>
            <person name="Go M."/>
            <person name="Henderson B.A."/>
            <person name="Jones I.B."/>
            <person name="McGettigan J.A."/>
            <person name="Micheletti S.J."/>
            <person name="Nasrallah M.E."/>
            <person name="Ortiz D."/>
            <person name="Piller C.R."/>
            <person name="Privatt S.R."/>
            <person name="Schneider S.L."/>
            <person name="Sharp S."/>
            <person name="Smith T.C."/>
            <person name="Stanton J.D."/>
            <person name="Ullery H.E."/>
            <person name="Wilson R.J."/>
            <person name="Serrano M.G."/>
            <person name="Buck G."/>
            <person name="Lee V."/>
            <person name="Wang Y."/>
            <person name="Carvalho R."/>
            <person name="Voegtly L."/>
            <person name="Shi R."/>
            <person name="Duckworth R."/>
            <person name="Johnson A."/>
            <person name="Loviza R."/>
            <person name="Walstead R."/>
            <person name="Shah Z."/>
            <person name="Kiflezghi M."/>
            <person name="Wade K."/>
            <person name="Ball S.L."/>
            <person name="Bradley K.W."/>
            <person name="Asai D.J."/>
            <person name="Bowman C.A."/>
            <person name="Russell D.A."/>
            <person name="Pope W.H."/>
            <person name="Jacobs-Sera D."/>
            <person name="Hendrix R.W."/>
            <person name="Hatfull G.F."/>
        </authorList>
    </citation>
    <scope>NUCLEOTIDE SEQUENCE</scope>
</reference>
<evidence type="ECO:0000313" key="8">
    <source>
        <dbReference type="EMBL" id="JAT75825.1"/>
    </source>
</evidence>
<dbReference type="InterPro" id="IPR015421">
    <property type="entry name" value="PyrdxlP-dep_Trfase_major"/>
</dbReference>
<evidence type="ECO:0000256" key="6">
    <source>
        <dbReference type="SAM" id="MobiDB-lite"/>
    </source>
</evidence>
<dbReference type="InterPro" id="IPR010970">
    <property type="entry name" value="Cys_dSase_SufS"/>
</dbReference>
<dbReference type="NCBIfam" id="TIGR01979">
    <property type="entry name" value="sufS"/>
    <property type="match status" value="1"/>
</dbReference>
<feature type="region of interest" description="Disordered" evidence="6">
    <location>
        <begin position="58"/>
        <end position="82"/>
    </location>
</feature>
<feature type="non-terminal residue" evidence="8">
    <location>
        <position position="1"/>
    </location>
</feature>